<sequence>MALSSLPFLGFLLLFLHELDAQTVIGYSSSFSSMDLPRSSSPTKQTIRFWPSLPPRGRSDVPIRVTLRDRLTTMNAVDQGQRITPETTHFSPSLTMTSSVENPIGETAVTEPTSSRPRTDTARLAFKQAFRRGEVATKNPNEPLNVRSSTTVGETADDGLGTAGNSDKGTVGDSEDGDTQGLGSGAVASKKDDLPPPLPTQARTSSTASTAHHLEKRIPQSLNTTQQIPQTVGLPGKLASKNPSAKGVGPNQGAAVLTSPQPTSPIANQHPQTAEQHLTAKNSSLLRTQSANVSATQEPVGMSTQNSKAVQLGRPAAGTTVRSTRTGNSSLLTPSDVPAPKSRFSPTYQASVVQRNNSVPLGHPYQAPYSTYNPAPSPSARPYPNGTFLYWGDLSRTLAFAWELHVYGSGSLFLLLFAGAALGLTLSPATNCPHRGALAIANALLFLAGGLRAALFFIDPYGTRKVQLCMYGKAS</sequence>
<keyword evidence="3 8" id="KW-0812">Transmembrane</keyword>
<feature type="chain" id="PRO_5018652701" description="Proline-rich transmembrane protein 3/4 domain-containing protein" evidence="9">
    <location>
        <begin position="22"/>
        <end position="475"/>
    </location>
</feature>
<proteinExistence type="predicted"/>
<dbReference type="OrthoDB" id="10066605at2759"/>
<feature type="transmembrane region" description="Helical" evidence="8">
    <location>
        <begin position="438"/>
        <end position="458"/>
    </location>
</feature>
<keyword evidence="2" id="KW-0597">Phosphoprotein</keyword>
<evidence type="ECO:0000256" key="5">
    <source>
        <dbReference type="ARBA" id="ARBA00022989"/>
    </source>
</evidence>
<feature type="domain" description="Proline-rich transmembrane protein 3/4" evidence="10">
    <location>
        <begin position="377"/>
        <end position="465"/>
    </location>
</feature>
<evidence type="ECO:0000256" key="7">
    <source>
        <dbReference type="SAM" id="MobiDB-lite"/>
    </source>
</evidence>
<dbReference type="Proteomes" id="UP000283210">
    <property type="component" value="Chromosome 7"/>
</dbReference>
<dbReference type="PANTHER" id="PTHR47400">
    <property type="entry name" value="PROLINE-RICH TRANSMEMBRANE PROTEIN 3"/>
    <property type="match status" value="1"/>
</dbReference>
<feature type="region of interest" description="Disordered" evidence="7">
    <location>
        <begin position="295"/>
        <end position="340"/>
    </location>
</feature>
<feature type="transmembrane region" description="Helical" evidence="8">
    <location>
        <begin position="404"/>
        <end position="426"/>
    </location>
</feature>
<comment type="subcellular location">
    <subcellularLocation>
        <location evidence="1">Membrane</location>
        <topology evidence="1">Multi-pass membrane protein</topology>
    </subcellularLocation>
</comment>
<keyword evidence="5 8" id="KW-1133">Transmembrane helix</keyword>
<reference evidence="11 12" key="2">
    <citation type="submission" date="2019-01" db="EMBL/GenBank/DDBJ databases">
        <title>A chromosome length genome reference of the Java medaka (oryzias javanicus).</title>
        <authorList>
            <person name="Herpin A."/>
            <person name="Takehana Y."/>
            <person name="Naruse K."/>
            <person name="Ansai S."/>
            <person name="Kawaguchi M."/>
        </authorList>
    </citation>
    <scope>NUCLEOTIDE SEQUENCE [LARGE SCALE GENOMIC DNA]</scope>
    <source>
        <strain evidence="11">RS831</strain>
        <tissue evidence="11">Whole body</tissue>
    </source>
</reference>
<feature type="compositionally biased region" description="Low complexity" evidence="7">
    <location>
        <begin position="202"/>
        <end position="211"/>
    </location>
</feature>
<keyword evidence="12" id="KW-1185">Reference proteome</keyword>
<evidence type="ECO:0000313" key="12">
    <source>
        <dbReference type="Proteomes" id="UP000283210"/>
    </source>
</evidence>
<dbReference type="PANTHER" id="PTHR47400:SF2">
    <property type="entry name" value="PROLINE-RICH TRANSMEMBRANE PROTEIN 3-LIKE"/>
    <property type="match status" value="1"/>
</dbReference>
<accession>A0A3S2M9J6</accession>
<dbReference type="InterPro" id="IPR043242">
    <property type="entry name" value="PRRT3"/>
</dbReference>
<dbReference type="InterPro" id="IPR059081">
    <property type="entry name" value="PRRT3-4"/>
</dbReference>
<evidence type="ECO:0000256" key="8">
    <source>
        <dbReference type="SAM" id="Phobius"/>
    </source>
</evidence>
<evidence type="ECO:0000256" key="9">
    <source>
        <dbReference type="SAM" id="SignalP"/>
    </source>
</evidence>
<evidence type="ECO:0000256" key="3">
    <source>
        <dbReference type="ARBA" id="ARBA00022692"/>
    </source>
</evidence>
<feature type="compositionally biased region" description="Polar residues" evidence="7">
    <location>
        <begin position="138"/>
        <end position="153"/>
    </location>
</feature>
<organism evidence="11 12">
    <name type="scientific">Oryzias javanicus</name>
    <name type="common">Javanese ricefish</name>
    <name type="synonym">Aplocheilus javanicus</name>
    <dbReference type="NCBI Taxonomy" id="123683"/>
    <lineage>
        <taxon>Eukaryota</taxon>
        <taxon>Metazoa</taxon>
        <taxon>Chordata</taxon>
        <taxon>Craniata</taxon>
        <taxon>Vertebrata</taxon>
        <taxon>Euteleostomi</taxon>
        <taxon>Actinopterygii</taxon>
        <taxon>Neopterygii</taxon>
        <taxon>Teleostei</taxon>
        <taxon>Neoteleostei</taxon>
        <taxon>Acanthomorphata</taxon>
        <taxon>Ovalentaria</taxon>
        <taxon>Atherinomorphae</taxon>
        <taxon>Beloniformes</taxon>
        <taxon>Adrianichthyidae</taxon>
        <taxon>Oryziinae</taxon>
        <taxon>Oryzias</taxon>
    </lineage>
</organism>
<keyword evidence="4 9" id="KW-0732">Signal</keyword>
<evidence type="ECO:0000256" key="1">
    <source>
        <dbReference type="ARBA" id="ARBA00004141"/>
    </source>
</evidence>
<dbReference type="AlphaFoldDB" id="A0A3S2M9J6"/>
<gene>
    <name evidence="11" type="ORF">OJAV_G00067250</name>
</gene>
<evidence type="ECO:0000259" key="10">
    <source>
        <dbReference type="Pfam" id="PF25987"/>
    </source>
</evidence>
<evidence type="ECO:0000256" key="6">
    <source>
        <dbReference type="ARBA" id="ARBA00023136"/>
    </source>
</evidence>
<evidence type="ECO:0000256" key="2">
    <source>
        <dbReference type="ARBA" id="ARBA00022553"/>
    </source>
</evidence>
<dbReference type="Pfam" id="PF25987">
    <property type="entry name" value="PRRT3"/>
    <property type="match status" value="1"/>
</dbReference>
<feature type="region of interest" description="Disordered" evidence="7">
    <location>
        <begin position="130"/>
        <end position="212"/>
    </location>
</feature>
<feature type="signal peptide" evidence="9">
    <location>
        <begin position="1"/>
        <end position="21"/>
    </location>
</feature>
<keyword evidence="6 8" id="KW-0472">Membrane</keyword>
<feature type="compositionally biased region" description="Polar residues" evidence="7">
    <location>
        <begin position="320"/>
        <end position="333"/>
    </location>
</feature>
<dbReference type="EMBL" id="CM012443">
    <property type="protein sequence ID" value="RVE70711.1"/>
    <property type="molecule type" value="Genomic_DNA"/>
</dbReference>
<protein>
    <recommendedName>
        <fullName evidence="10">Proline-rich transmembrane protein 3/4 domain-containing protein</fullName>
    </recommendedName>
</protein>
<evidence type="ECO:0000256" key="4">
    <source>
        <dbReference type="ARBA" id="ARBA00022729"/>
    </source>
</evidence>
<feature type="compositionally biased region" description="Polar residues" evidence="7">
    <location>
        <begin position="295"/>
        <end position="309"/>
    </location>
</feature>
<reference evidence="11 12" key="1">
    <citation type="submission" date="2018-11" db="EMBL/GenBank/DDBJ databases">
        <authorList>
            <person name="Lopez-Roques C."/>
            <person name="Donnadieu C."/>
            <person name="Bouchez O."/>
            <person name="Klopp C."/>
            <person name="Cabau C."/>
            <person name="Zahm M."/>
        </authorList>
    </citation>
    <scope>NUCLEOTIDE SEQUENCE [LARGE SCALE GENOMIC DNA]</scope>
    <source>
        <strain evidence="11">RS831</strain>
        <tissue evidence="11">Whole body</tissue>
    </source>
</reference>
<evidence type="ECO:0000313" key="11">
    <source>
        <dbReference type="EMBL" id="RVE70711.1"/>
    </source>
</evidence>
<name>A0A3S2M9J6_ORYJA</name>